<accession>X1I7L9</accession>
<organism evidence="1">
    <name type="scientific">marine sediment metagenome</name>
    <dbReference type="NCBI Taxonomy" id="412755"/>
    <lineage>
        <taxon>unclassified sequences</taxon>
        <taxon>metagenomes</taxon>
        <taxon>ecological metagenomes</taxon>
    </lineage>
</organism>
<sequence length="186" mass="20375">SNNIVGRLANTYGDIELDNVDVLLKFVSKAGGGNHLEIGTLYGGSAIAVALLKEELFQDGIVVCIDPLEGYYGNGDVSGVLVTPQILFHNIDTFEVGNRILVMKAKSQPCANLGIKFTTAYIDGDHKFEVPLMDWLCVKDVVQKYVIFDNCDDKHPAVQIACMVAGNDPEWKCVYDSGITYVVERI</sequence>
<dbReference type="InterPro" id="IPR029063">
    <property type="entry name" value="SAM-dependent_MTases_sf"/>
</dbReference>
<protein>
    <submittedName>
        <fullName evidence="1">Uncharacterized protein</fullName>
    </submittedName>
</protein>
<evidence type="ECO:0000313" key="1">
    <source>
        <dbReference type="EMBL" id="GAH78396.1"/>
    </source>
</evidence>
<proteinExistence type="predicted"/>
<dbReference type="AlphaFoldDB" id="X1I7L9"/>
<feature type="non-terminal residue" evidence="1">
    <location>
        <position position="1"/>
    </location>
</feature>
<dbReference type="Gene3D" id="3.40.50.150">
    <property type="entry name" value="Vaccinia Virus protein VP39"/>
    <property type="match status" value="1"/>
</dbReference>
<name>X1I7L9_9ZZZZ</name>
<gene>
    <name evidence="1" type="ORF">S03H2_62611</name>
</gene>
<comment type="caution">
    <text evidence="1">The sequence shown here is derived from an EMBL/GenBank/DDBJ whole genome shotgun (WGS) entry which is preliminary data.</text>
</comment>
<dbReference type="EMBL" id="BARU01040504">
    <property type="protein sequence ID" value="GAH78396.1"/>
    <property type="molecule type" value="Genomic_DNA"/>
</dbReference>
<reference evidence="1" key="1">
    <citation type="journal article" date="2014" name="Front. Microbiol.">
        <title>High frequency of phylogenetically diverse reductive dehalogenase-homologous genes in deep subseafloor sedimentary metagenomes.</title>
        <authorList>
            <person name="Kawai M."/>
            <person name="Futagami T."/>
            <person name="Toyoda A."/>
            <person name="Takaki Y."/>
            <person name="Nishi S."/>
            <person name="Hori S."/>
            <person name="Arai W."/>
            <person name="Tsubouchi T."/>
            <person name="Morono Y."/>
            <person name="Uchiyama I."/>
            <person name="Ito T."/>
            <person name="Fujiyama A."/>
            <person name="Inagaki F."/>
            <person name="Takami H."/>
        </authorList>
    </citation>
    <scope>NUCLEOTIDE SEQUENCE</scope>
    <source>
        <strain evidence="1">Expedition CK06-06</strain>
    </source>
</reference>